<evidence type="ECO:0000313" key="3">
    <source>
        <dbReference type="EMBL" id="MEB4590214.1"/>
    </source>
</evidence>
<sequence>MNIKFALAALLCGVWLGSCVEGSQTLAEGGMSGTGISSGRITGFGSIYVNGVHYDVSQAAFYRDGEQVSGQGAFSVGEFVTVAGEVQGDGVDGKASQVTFDSLLVGEVTAPATDGQSLTVMEQTVQTDDLTVLHGFEQLTALQTGNVVEISGVRDADGVITASSIALLPGRQPQDGAGLKLEGRVSVFLPEQHSFQLGNLIVDYTPARLEGFLPGQTLAEGQFVQVETRQPLQGLTLLASRVALKNQPDYPQDTRLHLEGVVTALAAANRFTLNDQVVVVSAATRFDDLTVSDLALNMALEVEGVVNQAGELLAGRVAAQHVRDGRTLTLEGNVLSLQPDQKTFTLPGGVLQVDNASMLLLGRDADQRQTTGSFASIKTGDFVRVEAVPQSDGSLRVLRLDWGAPPTGSEPPLHGEESPH</sequence>
<name>A0ABU6CTR8_9GAMM</name>
<reference evidence="4" key="1">
    <citation type="submission" date="2023-07" db="EMBL/GenBank/DDBJ databases">
        <title>The carbon used by Thiothrix.</title>
        <authorList>
            <person name="Chen L."/>
        </authorList>
    </citation>
    <scope>NUCLEOTIDE SEQUENCE [LARGE SCALE GENOMIC DNA]</scope>
</reference>
<evidence type="ECO:0000256" key="1">
    <source>
        <dbReference type="SAM" id="MobiDB-lite"/>
    </source>
</evidence>
<dbReference type="RefSeq" id="WP_324693471.1">
    <property type="nucleotide sequence ID" value="NZ_JAYMYJ010000036.1"/>
</dbReference>
<dbReference type="PROSITE" id="PS51257">
    <property type="entry name" value="PROKAR_LIPOPROTEIN"/>
    <property type="match status" value="1"/>
</dbReference>
<comment type="caution">
    <text evidence="3">The sequence shown here is derived from an EMBL/GenBank/DDBJ whole genome shotgun (WGS) entry which is preliminary data.</text>
</comment>
<feature type="domain" description="DUF5666" evidence="2">
    <location>
        <begin position="39"/>
        <end position="91"/>
    </location>
</feature>
<feature type="domain" description="DUF5666" evidence="2">
    <location>
        <begin position="259"/>
        <end position="317"/>
    </location>
</feature>
<proteinExistence type="predicted"/>
<evidence type="ECO:0000313" key="4">
    <source>
        <dbReference type="Proteomes" id="UP001308005"/>
    </source>
</evidence>
<accession>A0ABU6CTR8</accession>
<evidence type="ECO:0000259" key="2">
    <source>
        <dbReference type="Pfam" id="PF18914"/>
    </source>
</evidence>
<gene>
    <name evidence="3" type="ORF">VSS37_04420</name>
</gene>
<dbReference type="EMBL" id="JAYMYJ010000036">
    <property type="protein sequence ID" value="MEB4590214.1"/>
    <property type="molecule type" value="Genomic_DNA"/>
</dbReference>
<keyword evidence="4" id="KW-1185">Reference proteome</keyword>
<dbReference type="Proteomes" id="UP001308005">
    <property type="component" value="Unassembled WGS sequence"/>
</dbReference>
<feature type="domain" description="DUF5666" evidence="2">
    <location>
        <begin position="106"/>
        <end position="165"/>
    </location>
</feature>
<dbReference type="Pfam" id="PF18914">
    <property type="entry name" value="DUF5666"/>
    <property type="match status" value="4"/>
</dbReference>
<feature type="domain" description="DUF5666" evidence="2">
    <location>
        <begin position="331"/>
        <end position="396"/>
    </location>
</feature>
<organism evidence="3 4">
    <name type="scientific">Candidatus Thiothrix phosphatis</name>
    <dbReference type="NCBI Taxonomy" id="3112415"/>
    <lineage>
        <taxon>Bacteria</taxon>
        <taxon>Pseudomonadati</taxon>
        <taxon>Pseudomonadota</taxon>
        <taxon>Gammaproteobacteria</taxon>
        <taxon>Thiotrichales</taxon>
        <taxon>Thiotrichaceae</taxon>
        <taxon>Thiothrix</taxon>
    </lineage>
</organism>
<protein>
    <submittedName>
        <fullName evidence="3">DUF5666 domain-containing protein</fullName>
    </submittedName>
</protein>
<feature type="region of interest" description="Disordered" evidence="1">
    <location>
        <begin position="401"/>
        <end position="420"/>
    </location>
</feature>
<dbReference type="InterPro" id="IPR043724">
    <property type="entry name" value="DUF5666"/>
</dbReference>